<accession>A0A507FK05</accession>
<dbReference type="STRING" id="246404.A0A507FK05"/>
<dbReference type="Proteomes" id="UP000320333">
    <property type="component" value="Unassembled WGS sequence"/>
</dbReference>
<protein>
    <submittedName>
        <fullName evidence="1">Uncharacterized protein</fullName>
    </submittedName>
</protein>
<dbReference type="GO" id="GO:0016973">
    <property type="term" value="P:poly(A)+ mRNA export from nucleus"/>
    <property type="evidence" value="ECO:0007669"/>
    <property type="project" value="TreeGrafter"/>
</dbReference>
<name>A0A507FK05_9FUNG</name>
<dbReference type="GO" id="GO:0070390">
    <property type="term" value="C:transcription export complex 2"/>
    <property type="evidence" value="ECO:0007669"/>
    <property type="project" value="TreeGrafter"/>
</dbReference>
<organism evidence="1 2">
    <name type="scientific">Chytriomyces confervae</name>
    <dbReference type="NCBI Taxonomy" id="246404"/>
    <lineage>
        <taxon>Eukaryota</taxon>
        <taxon>Fungi</taxon>
        <taxon>Fungi incertae sedis</taxon>
        <taxon>Chytridiomycota</taxon>
        <taxon>Chytridiomycota incertae sedis</taxon>
        <taxon>Chytridiomycetes</taxon>
        <taxon>Chytridiales</taxon>
        <taxon>Chytriomycetaceae</taxon>
        <taxon>Chytriomyces</taxon>
    </lineage>
</organism>
<dbReference type="Gene3D" id="1.10.10.10">
    <property type="entry name" value="Winged helix-like DNA-binding domain superfamily/Winged helix DNA-binding domain"/>
    <property type="match status" value="1"/>
</dbReference>
<reference evidence="1 2" key="1">
    <citation type="journal article" date="2019" name="Sci. Rep.">
        <title>Comparative genomics of chytrid fungi reveal insights into the obligate biotrophic and pathogenic lifestyle of Synchytrium endobioticum.</title>
        <authorList>
            <person name="van de Vossenberg B.T.L.H."/>
            <person name="Warris S."/>
            <person name="Nguyen H.D.T."/>
            <person name="van Gent-Pelzer M.P.E."/>
            <person name="Joly D.L."/>
            <person name="van de Geest H.C."/>
            <person name="Bonants P.J.M."/>
            <person name="Smith D.S."/>
            <person name="Levesque C.A."/>
            <person name="van der Lee T.A.J."/>
        </authorList>
    </citation>
    <scope>NUCLEOTIDE SEQUENCE [LARGE SCALE GENOMIC DNA]</scope>
    <source>
        <strain evidence="1 2">CBS 675.73</strain>
    </source>
</reference>
<keyword evidence="2" id="KW-1185">Reference proteome</keyword>
<dbReference type="PANTHER" id="PTHR12732">
    <property type="entry name" value="UNCHARACTERIZED PROTEASOME COMPONENT REGION PCI-CONTAINING"/>
    <property type="match status" value="1"/>
</dbReference>
<dbReference type="OrthoDB" id="5404651at2759"/>
<dbReference type="InterPro" id="IPR045114">
    <property type="entry name" value="Csn12-like"/>
</dbReference>
<dbReference type="PANTHER" id="PTHR12732:SF0">
    <property type="entry name" value="PCI DOMAIN-CONTAINING PROTEIN 2"/>
    <property type="match status" value="1"/>
</dbReference>
<dbReference type="SMART" id="SM00753">
    <property type="entry name" value="PAM"/>
    <property type="match status" value="1"/>
</dbReference>
<dbReference type="GO" id="GO:0000973">
    <property type="term" value="P:post-transcriptional tethering of RNA polymerase II gene DNA at nuclear periphery"/>
    <property type="evidence" value="ECO:0007669"/>
    <property type="project" value="TreeGrafter"/>
</dbReference>
<proteinExistence type="predicted"/>
<comment type="caution">
    <text evidence="1">The sequence shown here is derived from an EMBL/GenBank/DDBJ whole genome shotgun (WGS) entry which is preliminary data.</text>
</comment>
<dbReference type="GO" id="GO:0003723">
    <property type="term" value="F:RNA binding"/>
    <property type="evidence" value="ECO:0007669"/>
    <property type="project" value="InterPro"/>
</dbReference>
<dbReference type="GO" id="GO:0003690">
    <property type="term" value="F:double-stranded DNA binding"/>
    <property type="evidence" value="ECO:0007669"/>
    <property type="project" value="InterPro"/>
</dbReference>
<dbReference type="EMBL" id="QEAP01000069">
    <property type="protein sequence ID" value="TPX75748.1"/>
    <property type="molecule type" value="Genomic_DNA"/>
</dbReference>
<dbReference type="InterPro" id="IPR036388">
    <property type="entry name" value="WH-like_DNA-bd_sf"/>
</dbReference>
<evidence type="ECO:0000313" key="1">
    <source>
        <dbReference type="EMBL" id="TPX75748.1"/>
    </source>
</evidence>
<dbReference type="AlphaFoldDB" id="A0A507FK05"/>
<sequence length="395" mass="45031">MFSNSVQSTWAQWKADFTTAVHQRNATALAQSLTAFVSDDTVDALRNSQYAGVDIGAFADVASEYNKYINSNLDVMHAAYSRVVNAFAHQSVLQEDWMIATLRLLCSDLTALALQDNDPQRNASNSVNTLDLFSKLASIFFNEINRDSSKIGSRGRSFFVPVYFSFRICFKLNELTRCPKIIEQVDLVLNLVDSSEFPSADFVTYNYWLGRLRLINHEFEDADRSLSVAWTGCPDHYPRQKRQILLYLTATRLVLGKPPSSQLLQDYNLDGLFGDLISAASVGNFAEYEHLLQMRCTWLMRYRLYGIMKYRLKVAMFRNLMKNTWMALNQTRTISFWQFWNACVFAGAANFTIEDAECILVTLVDLGYMKGYLNHAKGVVVLSASPFPPMYEVYK</sequence>
<evidence type="ECO:0000313" key="2">
    <source>
        <dbReference type="Proteomes" id="UP000320333"/>
    </source>
</evidence>
<gene>
    <name evidence="1" type="ORF">CcCBS67573_g02981</name>
</gene>
<dbReference type="GO" id="GO:0006368">
    <property type="term" value="P:transcription elongation by RNA polymerase II"/>
    <property type="evidence" value="ECO:0007669"/>
    <property type="project" value="TreeGrafter"/>
</dbReference>